<organism evidence="9 10">
    <name type="scientific">Nocardiopsis gilva YIM 90087</name>
    <dbReference type="NCBI Taxonomy" id="1235441"/>
    <lineage>
        <taxon>Bacteria</taxon>
        <taxon>Bacillati</taxon>
        <taxon>Actinomycetota</taxon>
        <taxon>Actinomycetes</taxon>
        <taxon>Streptosporangiales</taxon>
        <taxon>Nocardiopsidaceae</taxon>
        <taxon>Nocardiopsis</taxon>
    </lineage>
</organism>
<dbReference type="EC" id="3.1.4.46" evidence="2"/>
<evidence type="ECO:0000256" key="4">
    <source>
        <dbReference type="ARBA" id="ARBA00022798"/>
    </source>
</evidence>
<keyword evidence="10" id="KW-1185">Reference proteome</keyword>
<dbReference type="Proteomes" id="UP000215005">
    <property type="component" value="Chromosome"/>
</dbReference>
<dbReference type="GO" id="GO:0008889">
    <property type="term" value="F:glycerophosphodiester phosphodiesterase activity"/>
    <property type="evidence" value="ECO:0007669"/>
    <property type="project" value="UniProtKB-EC"/>
</dbReference>
<proteinExistence type="inferred from homology"/>
<evidence type="ECO:0000256" key="5">
    <source>
        <dbReference type="ARBA" id="ARBA00022801"/>
    </source>
</evidence>
<dbReference type="AlphaFoldDB" id="A0A223SB74"/>
<evidence type="ECO:0000256" key="3">
    <source>
        <dbReference type="ARBA" id="ARBA00022729"/>
    </source>
</evidence>
<dbReference type="PROSITE" id="PS51704">
    <property type="entry name" value="GP_PDE"/>
    <property type="match status" value="1"/>
</dbReference>
<comment type="catalytic activity">
    <reaction evidence="6">
        <text>a sn-glycero-3-phosphodiester + H2O = an alcohol + sn-glycerol 3-phosphate + H(+)</text>
        <dbReference type="Rhea" id="RHEA:12969"/>
        <dbReference type="ChEBI" id="CHEBI:15377"/>
        <dbReference type="ChEBI" id="CHEBI:15378"/>
        <dbReference type="ChEBI" id="CHEBI:30879"/>
        <dbReference type="ChEBI" id="CHEBI:57597"/>
        <dbReference type="ChEBI" id="CHEBI:83408"/>
        <dbReference type="EC" id="3.1.4.46"/>
    </reaction>
</comment>
<dbReference type="GO" id="GO:0042597">
    <property type="term" value="C:periplasmic space"/>
    <property type="evidence" value="ECO:0007669"/>
    <property type="project" value="TreeGrafter"/>
</dbReference>
<dbReference type="RefSeq" id="WP_094932707.1">
    <property type="nucleotide sequence ID" value="NZ_CP022753.1"/>
</dbReference>
<dbReference type="OrthoDB" id="9758957at2"/>
<dbReference type="InterPro" id="IPR030395">
    <property type="entry name" value="GP_PDE_dom"/>
</dbReference>
<feature type="domain" description="GP-PDE" evidence="8">
    <location>
        <begin position="52"/>
        <end position="363"/>
    </location>
</feature>
<dbReference type="PANTHER" id="PTHR43620">
    <property type="entry name" value="GLYCEROPHOSPHORYL DIESTER PHOSPHODIESTERASE"/>
    <property type="match status" value="1"/>
</dbReference>
<dbReference type="EMBL" id="CP022753">
    <property type="protein sequence ID" value="ASU85360.1"/>
    <property type="molecule type" value="Genomic_DNA"/>
</dbReference>
<keyword evidence="3 7" id="KW-0732">Signal</keyword>
<dbReference type="InterPro" id="IPR017946">
    <property type="entry name" value="PLC-like_Pdiesterase_TIM-brl"/>
</dbReference>
<gene>
    <name evidence="9" type="ORF">CDO52_23460</name>
</gene>
<keyword evidence="5" id="KW-0378">Hydrolase</keyword>
<keyword evidence="4" id="KW-0319">Glycerol metabolism</keyword>
<evidence type="ECO:0000256" key="2">
    <source>
        <dbReference type="ARBA" id="ARBA00012247"/>
    </source>
</evidence>
<feature type="chain" id="PRO_5012307657" description="glycerophosphodiester phosphodiesterase" evidence="7">
    <location>
        <begin position="32"/>
        <end position="371"/>
    </location>
</feature>
<reference evidence="9 10" key="1">
    <citation type="submission" date="2017-08" db="EMBL/GenBank/DDBJ databases">
        <title>The complete genome sequence of Nocardiopsis gilva YIM 90087.</title>
        <authorList>
            <person name="Yin M."/>
            <person name="Tang S."/>
        </authorList>
    </citation>
    <scope>NUCLEOTIDE SEQUENCE [LARGE SCALE GENOMIC DNA]</scope>
    <source>
        <strain evidence="9 10">YIM 90087</strain>
    </source>
</reference>
<evidence type="ECO:0000256" key="1">
    <source>
        <dbReference type="ARBA" id="ARBA00007277"/>
    </source>
</evidence>
<evidence type="ECO:0000256" key="7">
    <source>
        <dbReference type="SAM" id="SignalP"/>
    </source>
</evidence>
<dbReference type="PANTHER" id="PTHR43620:SF7">
    <property type="entry name" value="GLYCEROPHOSPHODIESTER PHOSPHODIESTERASE GDPD5-RELATED"/>
    <property type="match status" value="1"/>
</dbReference>
<feature type="signal peptide" evidence="7">
    <location>
        <begin position="1"/>
        <end position="31"/>
    </location>
</feature>
<name>A0A223SB74_9ACTN</name>
<sequence length="371" mass="41301">MRHYAAASRRIALTTPVIVLGLLAGAAPAAAEPATHDATRQERPVDSIVEVPWIIAHRGASAYRPEHTLASYFLAVRMRADVIEPDLVPTSDGHLISRHENELSDTTDVADHPEFADRRTTKTIDGKRVTGWFSEDFTLAEIKTLRAVERLPDIRPRSARHDGKYEIPTFEEVLDLRDAVAATTGRDLKVIPEIKHGAYFDSIGLDAERKFAEILDERGLSDEDAPVVVQSFEPDSARELNDRVDIPVVQLIGGHQRHLTTPEGLDEIATYADAIGPTMRWVLPIGDDGLAGEPTSLVADAHDRDLLVTPWTLRSENEFLPAGYRKGDDPTAYGDYRSYYIAVLRTGVDGVFTDSPDHLYKVRRELLREKK</sequence>
<evidence type="ECO:0000256" key="6">
    <source>
        <dbReference type="ARBA" id="ARBA00047512"/>
    </source>
</evidence>
<evidence type="ECO:0000313" key="10">
    <source>
        <dbReference type="Proteomes" id="UP000215005"/>
    </source>
</evidence>
<dbReference type="SUPFAM" id="SSF51695">
    <property type="entry name" value="PLC-like phosphodiesterases"/>
    <property type="match status" value="1"/>
</dbReference>
<evidence type="ECO:0000313" key="9">
    <source>
        <dbReference type="EMBL" id="ASU85360.1"/>
    </source>
</evidence>
<dbReference type="Gene3D" id="3.20.20.190">
    <property type="entry name" value="Phosphatidylinositol (PI) phosphodiesterase"/>
    <property type="match status" value="1"/>
</dbReference>
<protein>
    <recommendedName>
        <fullName evidence="2">glycerophosphodiester phosphodiesterase</fullName>
        <ecNumber evidence="2">3.1.4.46</ecNumber>
    </recommendedName>
</protein>
<dbReference type="GO" id="GO:0006629">
    <property type="term" value="P:lipid metabolic process"/>
    <property type="evidence" value="ECO:0007669"/>
    <property type="project" value="InterPro"/>
</dbReference>
<dbReference type="GO" id="GO:0006071">
    <property type="term" value="P:glycerol metabolic process"/>
    <property type="evidence" value="ECO:0007669"/>
    <property type="project" value="UniProtKB-KW"/>
</dbReference>
<comment type="similarity">
    <text evidence="1">Belongs to the glycerophosphoryl diester phosphodiesterase family.</text>
</comment>
<accession>A0A223SB74</accession>
<dbReference type="KEGG" id="ngv:CDO52_23460"/>
<evidence type="ECO:0000259" key="8">
    <source>
        <dbReference type="PROSITE" id="PS51704"/>
    </source>
</evidence>
<dbReference type="Pfam" id="PF03009">
    <property type="entry name" value="GDPD"/>
    <property type="match status" value="1"/>
</dbReference>